<dbReference type="CDD" id="cd12914">
    <property type="entry name" value="PDC1_DGC_like"/>
    <property type="match status" value="1"/>
</dbReference>
<proteinExistence type="predicted"/>
<dbReference type="Gene3D" id="3.30.450.20">
    <property type="entry name" value="PAS domain"/>
    <property type="match status" value="3"/>
</dbReference>
<dbReference type="PROSITE" id="PS50113">
    <property type="entry name" value="PAC"/>
    <property type="match status" value="1"/>
</dbReference>
<dbReference type="InterPro" id="IPR013767">
    <property type="entry name" value="PAS_fold"/>
</dbReference>
<dbReference type="SMART" id="SM00086">
    <property type="entry name" value="PAC"/>
    <property type="match status" value="1"/>
</dbReference>
<dbReference type="PANTHER" id="PTHR44757:SF2">
    <property type="entry name" value="BIOFILM ARCHITECTURE MAINTENANCE PROTEIN MBAA"/>
    <property type="match status" value="1"/>
</dbReference>
<keyword evidence="1" id="KW-1133">Transmembrane helix</keyword>
<dbReference type="InterPro" id="IPR001610">
    <property type="entry name" value="PAC"/>
</dbReference>
<feature type="domain" description="PAS" evidence="2">
    <location>
        <begin position="455"/>
        <end position="525"/>
    </location>
</feature>
<dbReference type="Pfam" id="PF00990">
    <property type="entry name" value="GGDEF"/>
    <property type="match status" value="1"/>
</dbReference>
<dbReference type="InterPro" id="IPR052155">
    <property type="entry name" value="Biofilm_reg_signaling"/>
</dbReference>
<dbReference type="InterPro" id="IPR043128">
    <property type="entry name" value="Rev_trsase/Diguanyl_cyclase"/>
</dbReference>
<protein>
    <submittedName>
        <fullName evidence="5">Diguanylate cyclase</fullName>
    </submittedName>
</protein>
<evidence type="ECO:0000256" key="1">
    <source>
        <dbReference type="SAM" id="Phobius"/>
    </source>
</evidence>
<dbReference type="InterPro" id="IPR000160">
    <property type="entry name" value="GGDEF_dom"/>
</dbReference>
<evidence type="ECO:0000259" key="3">
    <source>
        <dbReference type="PROSITE" id="PS50113"/>
    </source>
</evidence>
<name>A0ABX1EUJ3_9PROT</name>
<dbReference type="SUPFAM" id="SSF55073">
    <property type="entry name" value="Nucleotide cyclase"/>
    <property type="match status" value="1"/>
</dbReference>
<feature type="transmembrane region" description="Helical" evidence="1">
    <location>
        <begin position="279"/>
        <end position="302"/>
    </location>
</feature>
<dbReference type="InterPro" id="IPR000014">
    <property type="entry name" value="PAS"/>
</dbReference>
<dbReference type="SMART" id="SM00267">
    <property type="entry name" value="GGDEF"/>
    <property type="match status" value="1"/>
</dbReference>
<organism evidence="5 6">
    <name type="scientific">Falsiroseomonas frigidaquae</name>
    <dbReference type="NCBI Taxonomy" id="487318"/>
    <lineage>
        <taxon>Bacteria</taxon>
        <taxon>Pseudomonadati</taxon>
        <taxon>Pseudomonadota</taxon>
        <taxon>Alphaproteobacteria</taxon>
        <taxon>Acetobacterales</taxon>
        <taxon>Roseomonadaceae</taxon>
        <taxon>Falsiroseomonas</taxon>
    </lineage>
</organism>
<dbReference type="InterPro" id="IPR000700">
    <property type="entry name" value="PAS-assoc_C"/>
</dbReference>
<dbReference type="SMART" id="SM00091">
    <property type="entry name" value="PAS"/>
    <property type="match status" value="2"/>
</dbReference>
<dbReference type="NCBIfam" id="TIGR00254">
    <property type="entry name" value="GGDEF"/>
    <property type="match status" value="1"/>
</dbReference>
<comment type="caution">
    <text evidence="5">The sequence shown here is derived from an EMBL/GenBank/DDBJ whole genome shotgun (WGS) entry which is preliminary data.</text>
</comment>
<evidence type="ECO:0000313" key="6">
    <source>
        <dbReference type="Proteomes" id="UP000765160"/>
    </source>
</evidence>
<dbReference type="InterPro" id="IPR029787">
    <property type="entry name" value="Nucleotide_cyclase"/>
</dbReference>
<evidence type="ECO:0000259" key="2">
    <source>
        <dbReference type="PROSITE" id="PS50112"/>
    </source>
</evidence>
<dbReference type="SUPFAM" id="SSF55785">
    <property type="entry name" value="PYP-like sensor domain (PAS domain)"/>
    <property type="match status" value="2"/>
</dbReference>
<dbReference type="Gene3D" id="3.30.70.270">
    <property type="match status" value="1"/>
</dbReference>
<reference evidence="5 6" key="1">
    <citation type="submission" date="2020-03" db="EMBL/GenBank/DDBJ databases">
        <title>Roseomonas selenitidurans sp. nov. isolated from soil.</title>
        <authorList>
            <person name="Liu H."/>
        </authorList>
    </citation>
    <scope>NUCLEOTIDE SEQUENCE [LARGE SCALE GENOMIC DNA]</scope>
    <source>
        <strain evidence="5 6">JCM 15073</strain>
    </source>
</reference>
<sequence length="766" mass="82862">MRRVLAAWLVVAVVAAIGTADYIRALRHAAEQAAWTTLEADVAAAQQSVLRAIEAVRSVHSLVGLWRRLSDAHDAVGALAVEQELREITASGRLGVVQVTIADADGWLAWGAAGYATGVLVADREHVRVHLDGTHRGLFISAPVIERTTGRWSIQISQRMEHRNGTLAGVSVVSLDPIVLSQSLGKAGTEPGQAVALRRLSDGAVLAHSHNPERYLRFAVEPDHPGVKAAREARSGRLVYESQPTGHEIMAAYGVPTGLPAVMLALQDRDAGLADPRRTTAAVLAAVSAALLGGLGVAIAWARQANAHALVHAKSLDLAALADQRRAQAELLSAITSSMAQGMAAWDADGRLLACNMRYRQLLDLPEGIAEPSRHYLDLAGFLARRGDYGPGDPDTLARDRYKAATRGDGHRLTRTRSDGSVLEVAGRSLPGGGFVTTFTDVTQAHRAAEALRESEERFRLLAENSGDVVTLSDLDGTRRYVSPAAQRLLGWQTEELVGRNARDFVHTDDRAWLEAALAALEAGEEEATATYRHLRPDGTWLWVEVRCRVHRDRNGGTRGYVATIRDATERKQAETELLQAYEQMSDMAATDALTGIANRRRFDAALEAEWRRCAREEQPLSILMADVDFFKRFNDRYGHPAGDVCLREVAAALNAVARRPGDLPARLGGEEFALLMPATDAHGAHSVAERFRSELLRRAVQHEGNPGVGMVTASIGVATRFPSFEDQLQDRTGLLSTADAALYVAKTAGRNRVVVGSESDALVRT</sequence>
<evidence type="ECO:0000313" key="5">
    <source>
        <dbReference type="EMBL" id="NKE43584.1"/>
    </source>
</evidence>
<dbReference type="CDD" id="cd00130">
    <property type="entry name" value="PAS"/>
    <property type="match status" value="1"/>
</dbReference>
<keyword evidence="6" id="KW-1185">Reference proteome</keyword>
<keyword evidence="1" id="KW-0472">Membrane</keyword>
<dbReference type="RefSeq" id="WP_168046703.1">
    <property type="nucleotide sequence ID" value="NZ_JAATJR010000001.1"/>
</dbReference>
<dbReference type="NCBIfam" id="TIGR00229">
    <property type="entry name" value="sensory_box"/>
    <property type="match status" value="1"/>
</dbReference>
<dbReference type="InterPro" id="IPR035965">
    <property type="entry name" value="PAS-like_dom_sf"/>
</dbReference>
<dbReference type="EMBL" id="JAAVTX010000001">
    <property type="protein sequence ID" value="NKE43584.1"/>
    <property type="molecule type" value="Genomic_DNA"/>
</dbReference>
<dbReference type="Pfam" id="PF12860">
    <property type="entry name" value="PAS_7"/>
    <property type="match status" value="1"/>
</dbReference>
<dbReference type="PROSITE" id="PS50887">
    <property type="entry name" value="GGDEF"/>
    <property type="match status" value="1"/>
</dbReference>
<dbReference type="CDD" id="cd01949">
    <property type="entry name" value="GGDEF"/>
    <property type="match status" value="1"/>
</dbReference>
<feature type="domain" description="GGDEF" evidence="4">
    <location>
        <begin position="619"/>
        <end position="759"/>
    </location>
</feature>
<keyword evidence="1" id="KW-0812">Transmembrane</keyword>
<evidence type="ECO:0000259" key="4">
    <source>
        <dbReference type="PROSITE" id="PS50887"/>
    </source>
</evidence>
<dbReference type="PANTHER" id="PTHR44757">
    <property type="entry name" value="DIGUANYLATE CYCLASE DGCP"/>
    <property type="match status" value="1"/>
</dbReference>
<accession>A0ABX1EUJ3</accession>
<dbReference type="PROSITE" id="PS50112">
    <property type="entry name" value="PAS"/>
    <property type="match status" value="1"/>
</dbReference>
<dbReference type="Proteomes" id="UP000765160">
    <property type="component" value="Unassembled WGS sequence"/>
</dbReference>
<dbReference type="Pfam" id="PF00989">
    <property type="entry name" value="PAS"/>
    <property type="match status" value="1"/>
</dbReference>
<feature type="domain" description="PAC" evidence="3">
    <location>
        <begin position="528"/>
        <end position="580"/>
    </location>
</feature>
<gene>
    <name evidence="5" type="ORF">HB662_02265</name>
</gene>